<reference evidence="3 4" key="1">
    <citation type="submission" date="2024-06" db="EMBL/GenBank/DDBJ databases">
        <title>The Natural Products Discovery Center: Release of the First 8490 Sequenced Strains for Exploring Actinobacteria Biosynthetic Diversity.</title>
        <authorList>
            <person name="Kalkreuter E."/>
            <person name="Kautsar S.A."/>
            <person name="Yang D."/>
            <person name="Bader C.D."/>
            <person name="Teijaro C.N."/>
            <person name="Fluegel L."/>
            <person name="Davis C.M."/>
            <person name="Simpson J.R."/>
            <person name="Lauterbach L."/>
            <person name="Steele A.D."/>
            <person name="Gui C."/>
            <person name="Meng S."/>
            <person name="Li G."/>
            <person name="Viehrig K."/>
            <person name="Ye F."/>
            <person name="Su P."/>
            <person name="Kiefer A.F."/>
            <person name="Nichols A."/>
            <person name="Cepeda A.J."/>
            <person name="Yan W."/>
            <person name="Fan B."/>
            <person name="Jiang Y."/>
            <person name="Adhikari A."/>
            <person name="Zheng C.-J."/>
            <person name="Schuster L."/>
            <person name="Cowan T.M."/>
            <person name="Smanski M.J."/>
            <person name="Chevrette M.G."/>
            <person name="De Carvalho L.P.S."/>
            <person name="Shen B."/>
        </authorList>
    </citation>
    <scope>NUCLEOTIDE SEQUENCE [LARGE SCALE GENOMIC DNA]</scope>
    <source>
        <strain evidence="3 4">NPDC050100</strain>
    </source>
</reference>
<evidence type="ECO:0000313" key="3">
    <source>
        <dbReference type="EMBL" id="MEV0967062.1"/>
    </source>
</evidence>
<protein>
    <submittedName>
        <fullName evidence="3">DUF4352 domain-containing protein</fullName>
    </submittedName>
</protein>
<dbReference type="InterPro" id="IPR029050">
    <property type="entry name" value="Immunoprotect_excell_Ig-like"/>
</dbReference>
<evidence type="ECO:0000256" key="1">
    <source>
        <dbReference type="ARBA" id="ARBA00022729"/>
    </source>
</evidence>
<accession>A0ABV3G6S1</accession>
<dbReference type="EMBL" id="JBFALK010000001">
    <property type="protein sequence ID" value="MEV0967062.1"/>
    <property type="molecule type" value="Genomic_DNA"/>
</dbReference>
<evidence type="ECO:0000259" key="2">
    <source>
        <dbReference type="Pfam" id="PF11611"/>
    </source>
</evidence>
<sequence length="164" mass="16936">MPVLLVGGCLAIATRGSDDTPSTATGPKTSREARAAGIGDVVEDGKFSFKVTKLDTASKVGDDVLGKSAQGEFVLVNVTVKNIGDEAQSFAGDAQKLLDASGKEYSADSEAALYLGESKSLYEQVNPGNSVRGVVLFDVPKGTEPVAIELHDSVFSGGVKVSLK</sequence>
<gene>
    <name evidence="3" type="ORF">AB0I59_00400</name>
</gene>
<feature type="domain" description="DUF4352" evidence="2">
    <location>
        <begin position="37"/>
        <end position="158"/>
    </location>
</feature>
<organism evidence="3 4">
    <name type="scientific">Microtetraspora glauca</name>
    <dbReference type="NCBI Taxonomy" id="1996"/>
    <lineage>
        <taxon>Bacteria</taxon>
        <taxon>Bacillati</taxon>
        <taxon>Actinomycetota</taxon>
        <taxon>Actinomycetes</taxon>
        <taxon>Streptosporangiales</taxon>
        <taxon>Streptosporangiaceae</taxon>
        <taxon>Microtetraspora</taxon>
    </lineage>
</organism>
<dbReference type="Gene3D" id="2.60.40.1240">
    <property type="match status" value="1"/>
</dbReference>
<dbReference type="InterPro" id="IPR029051">
    <property type="entry name" value="DUF4352"/>
</dbReference>
<comment type="caution">
    <text evidence="3">The sequence shown here is derived from an EMBL/GenBank/DDBJ whole genome shotgun (WGS) entry which is preliminary data.</text>
</comment>
<keyword evidence="4" id="KW-1185">Reference proteome</keyword>
<dbReference type="Proteomes" id="UP001551675">
    <property type="component" value="Unassembled WGS sequence"/>
</dbReference>
<proteinExistence type="predicted"/>
<keyword evidence="1" id="KW-0732">Signal</keyword>
<name>A0ABV3G6S1_MICGL</name>
<evidence type="ECO:0000313" key="4">
    <source>
        <dbReference type="Proteomes" id="UP001551675"/>
    </source>
</evidence>
<dbReference type="Pfam" id="PF11611">
    <property type="entry name" value="DUF4352"/>
    <property type="match status" value="1"/>
</dbReference>